<dbReference type="EMBL" id="CP036526">
    <property type="protein sequence ID" value="QDT09450.1"/>
    <property type="molecule type" value="Genomic_DNA"/>
</dbReference>
<evidence type="ECO:0000313" key="4">
    <source>
        <dbReference type="EMBL" id="QDT09450.1"/>
    </source>
</evidence>
<feature type="domain" description="PNPLA" evidence="3">
    <location>
        <begin position="7"/>
        <end position="212"/>
    </location>
</feature>
<name>A0A517NQQ8_9BACT</name>
<evidence type="ECO:0000256" key="1">
    <source>
        <dbReference type="ARBA" id="ARBA00023098"/>
    </source>
</evidence>
<dbReference type="Pfam" id="PF01734">
    <property type="entry name" value="Patatin"/>
    <property type="match status" value="1"/>
</dbReference>
<organism evidence="4 5">
    <name type="scientific">Stieleria marina</name>
    <dbReference type="NCBI Taxonomy" id="1930275"/>
    <lineage>
        <taxon>Bacteria</taxon>
        <taxon>Pseudomonadati</taxon>
        <taxon>Planctomycetota</taxon>
        <taxon>Planctomycetia</taxon>
        <taxon>Pirellulales</taxon>
        <taxon>Pirellulaceae</taxon>
        <taxon>Stieleria</taxon>
    </lineage>
</organism>
<dbReference type="Gene3D" id="3.40.1090.10">
    <property type="entry name" value="Cytosolic phospholipase A2 catalytic domain"/>
    <property type="match status" value="1"/>
</dbReference>
<dbReference type="CDD" id="cd07199">
    <property type="entry name" value="Pat17_PNPLA8_PNPLA9_like"/>
    <property type="match status" value="1"/>
</dbReference>
<gene>
    <name evidence="4" type="ORF">K239x_13960</name>
</gene>
<dbReference type="AlphaFoldDB" id="A0A517NQQ8"/>
<keyword evidence="2" id="KW-0378">Hydrolase</keyword>
<dbReference type="InterPro" id="IPR047156">
    <property type="entry name" value="Teg/CotR/CapV-like"/>
</dbReference>
<dbReference type="GO" id="GO:0016042">
    <property type="term" value="P:lipid catabolic process"/>
    <property type="evidence" value="ECO:0007669"/>
    <property type="project" value="UniProtKB-UniRule"/>
</dbReference>
<keyword evidence="2" id="KW-0442">Lipid degradation</keyword>
<dbReference type="InterPro" id="IPR016035">
    <property type="entry name" value="Acyl_Trfase/lysoPLipase"/>
</dbReference>
<keyword evidence="1 2" id="KW-0443">Lipid metabolism</keyword>
<feature type="active site" description="Proton acceptor" evidence="2">
    <location>
        <position position="199"/>
    </location>
</feature>
<dbReference type="PANTHER" id="PTHR24138">
    <property type="entry name" value="INTRACELLLAR PHOSPHOLIPASE A FAMILY"/>
    <property type="match status" value="1"/>
</dbReference>
<dbReference type="InterPro" id="IPR002641">
    <property type="entry name" value="PNPLA_dom"/>
</dbReference>
<feature type="short sequence motif" description="DGA/G" evidence="2">
    <location>
        <begin position="199"/>
        <end position="201"/>
    </location>
</feature>
<feature type="short sequence motif" description="GXGXXG" evidence="2">
    <location>
        <begin position="11"/>
        <end position="16"/>
    </location>
</feature>
<keyword evidence="5" id="KW-1185">Reference proteome</keyword>
<feature type="short sequence motif" description="GXSXG" evidence="2">
    <location>
        <begin position="43"/>
        <end position="47"/>
    </location>
</feature>
<proteinExistence type="predicted"/>
<dbReference type="Proteomes" id="UP000319817">
    <property type="component" value="Chromosome"/>
</dbReference>
<evidence type="ECO:0000259" key="3">
    <source>
        <dbReference type="PROSITE" id="PS51635"/>
    </source>
</evidence>
<sequence>MTRFQILAFDGGGIRGAFGLGFLQELESLTNAKVRDCFDMIAGTSTGGITALGLGIGLGGQELVEFYEESGRAIFTPRPPYAPRKRWLKPVYPWLKKMALTKSGNNIDHFFISRYCPHALRDALHGGFGDLRMKDISGPRIIAPSINLTAGCPYVFGTPHIPMHLPDAEIPVLDVLLATTAAPTYFPHHEMPNGCSYADGGLWAGSPGLLGLAEALRVRQLCLCDDVTPSFSTDEIFMLTIGTGTTQYSLTPPGGDAGALYWASRIADVMMSSQVQGLTIPLKFLLSDRVKSINFALPDDSWKLDAVDHMEEMFDLGRQAARENADDLSAMFLNHQAAPYVPAKSDSELGASDIGLQRYSL</sequence>
<accession>A0A517NQQ8</accession>
<dbReference type="PROSITE" id="PS51635">
    <property type="entry name" value="PNPLA"/>
    <property type="match status" value="1"/>
</dbReference>
<evidence type="ECO:0000313" key="5">
    <source>
        <dbReference type="Proteomes" id="UP000319817"/>
    </source>
</evidence>
<evidence type="ECO:0000256" key="2">
    <source>
        <dbReference type="PROSITE-ProRule" id="PRU01161"/>
    </source>
</evidence>
<protein>
    <submittedName>
        <fullName evidence="4">Patatin-like phospholipase</fullName>
    </submittedName>
</protein>
<dbReference type="PANTHER" id="PTHR24138:SF10">
    <property type="entry name" value="PHOSPHOLIPASE A2"/>
    <property type="match status" value="1"/>
</dbReference>
<dbReference type="GO" id="GO:0016787">
    <property type="term" value="F:hydrolase activity"/>
    <property type="evidence" value="ECO:0007669"/>
    <property type="project" value="UniProtKB-UniRule"/>
</dbReference>
<dbReference type="SUPFAM" id="SSF52151">
    <property type="entry name" value="FabD/lysophospholipase-like"/>
    <property type="match status" value="1"/>
</dbReference>
<feature type="active site" description="Nucleophile" evidence="2">
    <location>
        <position position="45"/>
    </location>
</feature>
<reference evidence="4 5" key="1">
    <citation type="submission" date="2019-02" db="EMBL/GenBank/DDBJ databases">
        <title>Deep-cultivation of Planctomycetes and their phenomic and genomic characterization uncovers novel biology.</title>
        <authorList>
            <person name="Wiegand S."/>
            <person name="Jogler M."/>
            <person name="Boedeker C."/>
            <person name="Pinto D."/>
            <person name="Vollmers J."/>
            <person name="Rivas-Marin E."/>
            <person name="Kohn T."/>
            <person name="Peeters S.H."/>
            <person name="Heuer A."/>
            <person name="Rast P."/>
            <person name="Oberbeckmann S."/>
            <person name="Bunk B."/>
            <person name="Jeske O."/>
            <person name="Meyerdierks A."/>
            <person name="Storesund J.E."/>
            <person name="Kallscheuer N."/>
            <person name="Luecker S."/>
            <person name="Lage O.M."/>
            <person name="Pohl T."/>
            <person name="Merkel B.J."/>
            <person name="Hornburger P."/>
            <person name="Mueller R.-W."/>
            <person name="Bruemmer F."/>
            <person name="Labrenz M."/>
            <person name="Spormann A.M."/>
            <person name="Op den Camp H."/>
            <person name="Overmann J."/>
            <person name="Amann R."/>
            <person name="Jetten M.S.M."/>
            <person name="Mascher T."/>
            <person name="Medema M.H."/>
            <person name="Devos D.P."/>
            <person name="Kaster A.-K."/>
            <person name="Ovreas L."/>
            <person name="Rohde M."/>
            <person name="Galperin M.Y."/>
            <person name="Jogler C."/>
        </authorList>
    </citation>
    <scope>NUCLEOTIDE SEQUENCE [LARGE SCALE GENOMIC DNA]</scope>
    <source>
        <strain evidence="4 5">K23_9</strain>
    </source>
</reference>
<dbReference type="NCBIfam" id="NF041079">
    <property type="entry name" value="CBASS_lipase"/>
    <property type="match status" value="1"/>
</dbReference>